<keyword evidence="1" id="KW-0812">Transmembrane</keyword>
<feature type="non-terminal residue" evidence="2">
    <location>
        <position position="1"/>
    </location>
</feature>
<accession>A0A9N9PA42</accession>
<keyword evidence="1" id="KW-1133">Transmembrane helix</keyword>
<feature type="non-terminal residue" evidence="2">
    <location>
        <position position="175"/>
    </location>
</feature>
<dbReference type="Proteomes" id="UP000789405">
    <property type="component" value="Unassembled WGS sequence"/>
</dbReference>
<sequence length="175" mass="20941">KMFSNQTVSDVIFSIRPFIQFILFGLYPLRYKQLQSKSKESYKITTHDDLIYTEIKEEYYSIPVSIYVFYKKTFESKTISKKIKQLPFLQEKDKIIFIFYLQNNSYYYYDIDDDKTEKEEFETKLINKYKDKEKSISVKTSSGRKINLLNTLVISSGDSDFDIEKIEDLKPKLKK</sequence>
<protein>
    <submittedName>
        <fullName evidence="2">8565_t:CDS:1</fullName>
    </submittedName>
</protein>
<gene>
    <name evidence="2" type="ORF">DERYTH_LOCUS23921</name>
</gene>
<keyword evidence="1" id="KW-0472">Membrane</keyword>
<organism evidence="2 3">
    <name type="scientific">Dentiscutata erythropus</name>
    <dbReference type="NCBI Taxonomy" id="1348616"/>
    <lineage>
        <taxon>Eukaryota</taxon>
        <taxon>Fungi</taxon>
        <taxon>Fungi incertae sedis</taxon>
        <taxon>Mucoromycota</taxon>
        <taxon>Glomeromycotina</taxon>
        <taxon>Glomeromycetes</taxon>
        <taxon>Diversisporales</taxon>
        <taxon>Gigasporaceae</taxon>
        <taxon>Dentiscutata</taxon>
    </lineage>
</organism>
<comment type="caution">
    <text evidence="2">The sequence shown here is derived from an EMBL/GenBank/DDBJ whole genome shotgun (WGS) entry which is preliminary data.</text>
</comment>
<dbReference type="EMBL" id="CAJVPY010038077">
    <property type="protein sequence ID" value="CAG8803594.1"/>
    <property type="molecule type" value="Genomic_DNA"/>
</dbReference>
<keyword evidence="3" id="KW-1185">Reference proteome</keyword>
<name>A0A9N9PA42_9GLOM</name>
<evidence type="ECO:0000313" key="2">
    <source>
        <dbReference type="EMBL" id="CAG8803594.1"/>
    </source>
</evidence>
<proteinExistence type="predicted"/>
<evidence type="ECO:0000256" key="1">
    <source>
        <dbReference type="SAM" id="Phobius"/>
    </source>
</evidence>
<dbReference type="OrthoDB" id="10517641at2759"/>
<feature type="transmembrane region" description="Helical" evidence="1">
    <location>
        <begin position="12"/>
        <end position="29"/>
    </location>
</feature>
<evidence type="ECO:0000313" key="3">
    <source>
        <dbReference type="Proteomes" id="UP000789405"/>
    </source>
</evidence>
<reference evidence="2" key="1">
    <citation type="submission" date="2021-06" db="EMBL/GenBank/DDBJ databases">
        <authorList>
            <person name="Kallberg Y."/>
            <person name="Tangrot J."/>
            <person name="Rosling A."/>
        </authorList>
    </citation>
    <scope>NUCLEOTIDE SEQUENCE</scope>
    <source>
        <strain evidence="2">MA453B</strain>
    </source>
</reference>
<dbReference type="AlphaFoldDB" id="A0A9N9PA42"/>